<keyword evidence="2" id="KW-1185">Reference proteome</keyword>
<reference evidence="1" key="1">
    <citation type="submission" date="2020-09" db="EMBL/GenBank/DDBJ databases">
        <title>Brevundimonas sp. LVF2 isolated from a puddle in Goettingen, Germany.</title>
        <authorList>
            <person name="Friedrich I."/>
            <person name="Klassen A."/>
            <person name="Hannes N."/>
            <person name="Schneider D."/>
            <person name="Hertel R."/>
            <person name="Daniel R."/>
        </authorList>
    </citation>
    <scope>NUCLEOTIDE SEQUENCE</scope>
    <source>
        <strain evidence="1">LVF2</strain>
    </source>
</reference>
<proteinExistence type="predicted"/>
<dbReference type="AlphaFoldDB" id="A0A975C591"/>
<evidence type="ECO:0000313" key="2">
    <source>
        <dbReference type="Proteomes" id="UP000663918"/>
    </source>
</evidence>
<organism evidence="1 2">
    <name type="scientific">Brevundimonas goettingensis</name>
    <dbReference type="NCBI Taxonomy" id="2774190"/>
    <lineage>
        <taxon>Bacteria</taxon>
        <taxon>Pseudomonadati</taxon>
        <taxon>Pseudomonadota</taxon>
        <taxon>Alphaproteobacteria</taxon>
        <taxon>Caulobacterales</taxon>
        <taxon>Caulobacteraceae</taxon>
        <taxon>Brevundimonas</taxon>
    </lineage>
</organism>
<dbReference type="KEGG" id="bgoe:IFJ75_02420"/>
<gene>
    <name evidence="1" type="ORF">IFJ75_02420</name>
</gene>
<name>A0A975C591_9CAUL</name>
<dbReference type="RefSeq" id="WP_207870980.1">
    <property type="nucleotide sequence ID" value="NZ_CP062222.1"/>
</dbReference>
<sequence length="93" mass="10224">MSQSQKKSVSPNDKLSFLESLARDVAQVLKSLGGSAHQNVVIDCVAAMKRNRGEAVAPDLRNAVVEAFERYSQWFTRPFGEGSMRWALVAEPG</sequence>
<protein>
    <submittedName>
        <fullName evidence="1">Uncharacterized protein</fullName>
    </submittedName>
</protein>
<dbReference type="EMBL" id="CP062222">
    <property type="protein sequence ID" value="QTC91807.1"/>
    <property type="molecule type" value="Genomic_DNA"/>
</dbReference>
<accession>A0A975C591</accession>
<dbReference type="Proteomes" id="UP000663918">
    <property type="component" value="Chromosome"/>
</dbReference>
<evidence type="ECO:0000313" key="1">
    <source>
        <dbReference type="EMBL" id="QTC91807.1"/>
    </source>
</evidence>